<keyword evidence="1" id="KW-0732">Signal</keyword>
<gene>
    <name evidence="2" type="ORF">MCOM1403_LOCUS5493</name>
</gene>
<dbReference type="PANTHER" id="PTHR35381:SF1">
    <property type="entry name" value="EF-HAND DOMAIN-CONTAINING PROTEIN"/>
    <property type="match status" value="1"/>
</dbReference>
<protein>
    <recommendedName>
        <fullName evidence="3">Peptidylprolyl isomerase</fullName>
    </recommendedName>
</protein>
<proteinExistence type="predicted"/>
<feature type="signal peptide" evidence="1">
    <location>
        <begin position="1"/>
        <end position="19"/>
    </location>
</feature>
<evidence type="ECO:0000256" key="1">
    <source>
        <dbReference type="SAM" id="SignalP"/>
    </source>
</evidence>
<reference evidence="2" key="1">
    <citation type="submission" date="2021-01" db="EMBL/GenBank/DDBJ databases">
        <authorList>
            <person name="Corre E."/>
            <person name="Pelletier E."/>
            <person name="Niang G."/>
            <person name="Scheremetjew M."/>
            <person name="Finn R."/>
            <person name="Kale V."/>
            <person name="Holt S."/>
            <person name="Cochrane G."/>
            <person name="Meng A."/>
            <person name="Brown T."/>
            <person name="Cohen L."/>
        </authorList>
    </citation>
    <scope>NUCLEOTIDE SEQUENCE</scope>
    <source>
        <strain evidence="2">CCMP1723</strain>
    </source>
</reference>
<dbReference type="AlphaFoldDB" id="A0A7S0ID45"/>
<evidence type="ECO:0000313" key="2">
    <source>
        <dbReference type="EMBL" id="CAD8518067.1"/>
    </source>
</evidence>
<accession>A0A7S0ID45</accession>
<name>A0A7S0ID45_MICPS</name>
<organism evidence="2">
    <name type="scientific">Micromonas pusilla</name>
    <name type="common">Picoplanktonic green alga</name>
    <name type="synonym">Chromulina pusilla</name>
    <dbReference type="NCBI Taxonomy" id="38833"/>
    <lineage>
        <taxon>Eukaryota</taxon>
        <taxon>Viridiplantae</taxon>
        <taxon>Chlorophyta</taxon>
        <taxon>Mamiellophyceae</taxon>
        <taxon>Mamiellales</taxon>
        <taxon>Mamiellaceae</taxon>
        <taxon>Micromonas</taxon>
    </lineage>
</organism>
<dbReference type="EMBL" id="HBEQ01006933">
    <property type="protein sequence ID" value="CAD8518067.1"/>
    <property type="molecule type" value="Transcribed_RNA"/>
</dbReference>
<feature type="chain" id="PRO_5031225586" description="Peptidylprolyl isomerase" evidence="1">
    <location>
        <begin position="20"/>
        <end position="423"/>
    </location>
</feature>
<evidence type="ECO:0008006" key="3">
    <source>
        <dbReference type="Google" id="ProtNLM"/>
    </source>
</evidence>
<dbReference type="PANTHER" id="PTHR35381">
    <property type="entry name" value="EF-HAND DOMAIN-CONTAINING PROTEIN"/>
    <property type="match status" value="1"/>
</dbReference>
<sequence length="423" mass="45506">MWRKLALLLVVCLAATASAQDAASAPAAPARGLDEIPFLEIPVKIADTRVDLGLFEGDNVNEAVEKFGRENSLNADDLATVKAEVTRRLVSIAEAVTKNIQQSKQSKEPLFEFPVSLDDGEVVPLRLFEGDNLMDAVSAFAQRQSIPEDLVPVLFEQVRAKIFPNATSSPDAAAAPTAASPEDPNAPVFSIPITIFGKEESLMLFRGDVLGEKVKAFAATHGLDEETERKVLEAVAERIRSTQESVAAAEANRAAKADAAAADPPAEPKAPIYEISFSTADDKVYPLRLYEGDVLENAVTDFVAEHGFDTTDIPILVEQVSARMRSDAAQRAQMSEQMSEEERKAAEEAAAGRQRLVTLAVSMEDPDPGKPPLPPIALHRGETPEEVANAYCDAHGLDKETVVPQVAKLLGEMLEKALAEESA</sequence>